<reference evidence="2 3" key="1">
    <citation type="submission" date="2019-01" db="EMBL/GenBank/DDBJ databases">
        <title>Pseudolysobacter antarctica gen. nov., sp. nov., isolated from Fildes Peninsula, Antarctica.</title>
        <authorList>
            <person name="Wei Z."/>
            <person name="Peng F."/>
        </authorList>
    </citation>
    <scope>NUCLEOTIDE SEQUENCE [LARGE SCALE GENOMIC DNA]</scope>
    <source>
        <strain evidence="2 3">AQ6-296</strain>
    </source>
</reference>
<keyword evidence="1 2" id="KW-0808">Transferase</keyword>
<dbReference type="Gene3D" id="3.40.50.300">
    <property type="entry name" value="P-loop containing nucleotide triphosphate hydrolases"/>
    <property type="match status" value="1"/>
</dbReference>
<sequence length="292" mass="33309">MPIIVGCGRSGTTLLRLMLDAHPALAIPPETGFLDRAPTLSNVSTGLREALFDAVTQHPPKAPAWADFGVDATTFREALDAVEPFSIAAGYRTFYRLYADRHGKPRYGDKTPMYCLHLRMIADVLPEARFIHVIRDGRDVALSLRQTWFSPGPDVETQARHWQHWVTTGSEQGKLCPHYLELRYEDLIFDPRTNLRRVCDFIELDFDERMLAYHHHASQRLSEHHARYDSAGQLLVSHERRLFNQRKTSEPPDASRVYAWRTAMSADEAQRFAIIAGPVLRQFGYHCPSIAN</sequence>
<dbReference type="EMBL" id="CP035704">
    <property type="protein sequence ID" value="QBB70239.1"/>
    <property type="molecule type" value="Genomic_DNA"/>
</dbReference>
<dbReference type="OrthoDB" id="9815894at2"/>
<dbReference type="Proteomes" id="UP000291562">
    <property type="component" value="Chromosome"/>
</dbReference>
<keyword evidence="3" id="KW-1185">Reference proteome</keyword>
<name>A0A411HI88_9GAMM</name>
<dbReference type="GO" id="GO:0008476">
    <property type="term" value="F:protein-tyrosine sulfotransferase activity"/>
    <property type="evidence" value="ECO:0007669"/>
    <property type="project" value="InterPro"/>
</dbReference>
<organism evidence="2 3">
    <name type="scientific">Pseudolysobacter antarcticus</name>
    <dbReference type="NCBI Taxonomy" id="2511995"/>
    <lineage>
        <taxon>Bacteria</taxon>
        <taxon>Pseudomonadati</taxon>
        <taxon>Pseudomonadota</taxon>
        <taxon>Gammaproteobacteria</taxon>
        <taxon>Lysobacterales</taxon>
        <taxon>Rhodanobacteraceae</taxon>
        <taxon>Pseudolysobacter</taxon>
    </lineage>
</organism>
<dbReference type="InterPro" id="IPR027417">
    <property type="entry name" value="P-loop_NTPase"/>
</dbReference>
<dbReference type="SUPFAM" id="SSF52540">
    <property type="entry name" value="P-loop containing nucleoside triphosphate hydrolases"/>
    <property type="match status" value="1"/>
</dbReference>
<dbReference type="KEGG" id="xbc:ELE36_07610"/>
<dbReference type="RefSeq" id="WP_129832498.1">
    <property type="nucleotide sequence ID" value="NZ_CP035704.1"/>
</dbReference>
<accession>A0A411HI88</accession>
<protein>
    <submittedName>
        <fullName evidence="2">Sulfotransferase</fullName>
    </submittedName>
</protein>
<dbReference type="PANTHER" id="PTHR12788">
    <property type="entry name" value="PROTEIN-TYROSINE SULFOTRANSFERASE 2"/>
    <property type="match status" value="1"/>
</dbReference>
<evidence type="ECO:0000313" key="3">
    <source>
        <dbReference type="Proteomes" id="UP000291562"/>
    </source>
</evidence>
<dbReference type="InterPro" id="IPR026634">
    <property type="entry name" value="TPST-like"/>
</dbReference>
<gene>
    <name evidence="2" type="ORF">ELE36_07610</name>
</gene>
<dbReference type="PANTHER" id="PTHR12788:SF10">
    <property type="entry name" value="PROTEIN-TYROSINE SULFOTRANSFERASE"/>
    <property type="match status" value="1"/>
</dbReference>
<dbReference type="Pfam" id="PF13469">
    <property type="entry name" value="Sulfotransfer_3"/>
    <property type="match status" value="1"/>
</dbReference>
<evidence type="ECO:0000313" key="2">
    <source>
        <dbReference type="EMBL" id="QBB70239.1"/>
    </source>
</evidence>
<evidence type="ECO:0000256" key="1">
    <source>
        <dbReference type="ARBA" id="ARBA00022679"/>
    </source>
</evidence>
<dbReference type="AlphaFoldDB" id="A0A411HI88"/>
<proteinExistence type="predicted"/>